<feature type="compositionally biased region" description="Polar residues" evidence="2">
    <location>
        <begin position="291"/>
        <end position="306"/>
    </location>
</feature>
<feature type="compositionally biased region" description="Low complexity" evidence="2">
    <location>
        <begin position="267"/>
        <end position="276"/>
    </location>
</feature>
<feature type="region of interest" description="Disordered" evidence="2">
    <location>
        <begin position="426"/>
        <end position="446"/>
    </location>
</feature>
<protein>
    <recommendedName>
        <fullName evidence="1">ATP phosphoribosyltransferase</fullName>
    </recommendedName>
</protein>
<proteinExistence type="predicted"/>
<evidence type="ECO:0000313" key="3">
    <source>
        <dbReference type="EMBL" id="KAJ6262686.1"/>
    </source>
</evidence>
<evidence type="ECO:0000313" key="4">
    <source>
        <dbReference type="Proteomes" id="UP001221413"/>
    </source>
</evidence>
<dbReference type="AlphaFoldDB" id="A0AAD6J235"/>
<dbReference type="Proteomes" id="UP001221413">
    <property type="component" value="Unassembled WGS sequence"/>
</dbReference>
<evidence type="ECO:0000256" key="1">
    <source>
        <dbReference type="ARBA" id="ARBA00020998"/>
    </source>
</evidence>
<dbReference type="EMBL" id="JAQGDS010000002">
    <property type="protein sequence ID" value="KAJ6262686.1"/>
    <property type="molecule type" value="Genomic_DNA"/>
</dbReference>
<gene>
    <name evidence="3" type="ORF">Dda_1242</name>
</gene>
<evidence type="ECO:0000256" key="2">
    <source>
        <dbReference type="SAM" id="MobiDB-lite"/>
    </source>
</evidence>
<feature type="compositionally biased region" description="Basic residues" evidence="2">
    <location>
        <begin position="434"/>
        <end position="446"/>
    </location>
</feature>
<dbReference type="InterPro" id="IPR015867">
    <property type="entry name" value="N-reg_PII/ATP_PRibTrfase_C"/>
</dbReference>
<comment type="caution">
    <text evidence="3">The sequence shown here is derived from an EMBL/GenBank/DDBJ whole genome shotgun (WGS) entry which is preliminary data.</text>
</comment>
<organism evidence="3 4">
    <name type="scientific">Drechslerella dactyloides</name>
    <name type="common">Nematode-trapping fungus</name>
    <name type="synonym">Arthrobotrys dactyloides</name>
    <dbReference type="NCBI Taxonomy" id="74499"/>
    <lineage>
        <taxon>Eukaryota</taxon>
        <taxon>Fungi</taxon>
        <taxon>Dikarya</taxon>
        <taxon>Ascomycota</taxon>
        <taxon>Pezizomycotina</taxon>
        <taxon>Orbiliomycetes</taxon>
        <taxon>Orbiliales</taxon>
        <taxon>Orbiliaceae</taxon>
        <taxon>Drechslerella</taxon>
    </lineage>
</organism>
<dbReference type="PANTHER" id="PTHR41774:SF1">
    <property type="entry name" value="NGG1P INTERACTING FACTOR NIF3"/>
    <property type="match status" value="1"/>
</dbReference>
<name>A0AAD6J235_DREDA</name>
<dbReference type="PANTHER" id="PTHR41774">
    <property type="match status" value="1"/>
</dbReference>
<feature type="compositionally biased region" description="Polar residues" evidence="2">
    <location>
        <begin position="363"/>
        <end position="372"/>
    </location>
</feature>
<dbReference type="Gene3D" id="3.30.70.120">
    <property type="match status" value="1"/>
</dbReference>
<feature type="region of interest" description="Disordered" evidence="2">
    <location>
        <begin position="349"/>
        <end position="378"/>
    </location>
</feature>
<dbReference type="SUPFAM" id="SSF102705">
    <property type="entry name" value="NIF3 (NGG1p interacting factor 3)-like"/>
    <property type="match status" value="1"/>
</dbReference>
<accession>A0AAD6J235</accession>
<keyword evidence="4" id="KW-1185">Reference proteome</keyword>
<sequence>MRATPALRERITPHRRQWAGLGDRLQRSFTAAKPTTTLTEHPAAPLGQTTPSFRRFKPTSHFSIFKLNELQRTVDNAAAYKLVFFAPVSALRAVKDAVFATGAGTMHRGLYSRCCFQTMGTSQFRPEIGAMASSARNLGRVEVVEEVKVEIVCHGKAQARDAVRALLHEHPHDAPIYEVIKLEYGFLPSQVSLDRTMKKTEPIPRMVGGERTAPPSETLATRVQHRISDQFYHARASKGRVSYRLTMSPPRETPSEEAEQNIPQMQGTTAAETAGESTGGHGSSWLERAKQASSQVRGMHTKSNPPMDQVTPPRQLDTPGQREFNEGLDDLMTRMDTSVVLGGQRAMEEPVAATPQPPAAPTMTNFDPSTADEQAAPPPIFLRGPIIEPAEEFYARLTAAHPVRSEPKTMRELLEKLIARLELAKPATDAPPAKKQRHYYKRKRAN</sequence>
<dbReference type="InterPro" id="IPR036069">
    <property type="entry name" value="DUF34/NIF3_sf"/>
</dbReference>
<feature type="region of interest" description="Disordered" evidence="2">
    <location>
        <begin position="243"/>
        <end position="324"/>
    </location>
</feature>
<reference evidence="3" key="1">
    <citation type="submission" date="2023-01" db="EMBL/GenBank/DDBJ databases">
        <title>The chitinases involved in constricting ring structure development in the nematode-trapping fungus Drechslerella dactyloides.</title>
        <authorList>
            <person name="Wang R."/>
            <person name="Zhang L."/>
            <person name="Tang P."/>
            <person name="Li S."/>
            <person name="Liang L."/>
        </authorList>
    </citation>
    <scope>NUCLEOTIDE SEQUENCE</scope>
    <source>
        <strain evidence="3">YMF1.00031</strain>
    </source>
</reference>